<keyword evidence="2" id="KW-1185">Reference proteome</keyword>
<accession>A0ACC4BBM1</accession>
<organism evidence="1 2">
    <name type="scientific">Populus alba</name>
    <name type="common">White poplar</name>
    <dbReference type="NCBI Taxonomy" id="43335"/>
    <lineage>
        <taxon>Eukaryota</taxon>
        <taxon>Viridiplantae</taxon>
        <taxon>Streptophyta</taxon>
        <taxon>Embryophyta</taxon>
        <taxon>Tracheophyta</taxon>
        <taxon>Spermatophyta</taxon>
        <taxon>Magnoliopsida</taxon>
        <taxon>eudicotyledons</taxon>
        <taxon>Gunneridae</taxon>
        <taxon>Pentapetalae</taxon>
        <taxon>rosids</taxon>
        <taxon>fabids</taxon>
        <taxon>Malpighiales</taxon>
        <taxon>Salicaceae</taxon>
        <taxon>Saliceae</taxon>
        <taxon>Populus</taxon>
    </lineage>
</organism>
<dbReference type="Proteomes" id="UP000309997">
    <property type="component" value="Unassembled WGS sequence"/>
</dbReference>
<protein>
    <submittedName>
        <fullName evidence="1">Uncharacterized protein</fullName>
    </submittedName>
</protein>
<proteinExistence type="predicted"/>
<evidence type="ECO:0000313" key="1">
    <source>
        <dbReference type="EMBL" id="KAL3575424.1"/>
    </source>
</evidence>
<reference evidence="1 2" key="1">
    <citation type="journal article" date="2024" name="Plant Biotechnol. J.">
        <title>Genome and CRISPR/Cas9 system of a widespread forest tree (Populus alba) in the world.</title>
        <authorList>
            <person name="Liu Y.J."/>
            <person name="Jiang P.F."/>
            <person name="Han X.M."/>
            <person name="Li X.Y."/>
            <person name="Wang H.M."/>
            <person name="Wang Y.J."/>
            <person name="Wang X.X."/>
            <person name="Zeng Q.Y."/>
        </authorList>
    </citation>
    <scope>NUCLEOTIDE SEQUENCE [LARGE SCALE GENOMIC DNA]</scope>
    <source>
        <strain evidence="2">cv. PAL-ZL1</strain>
    </source>
</reference>
<comment type="caution">
    <text evidence="1">The sequence shown here is derived from an EMBL/GenBank/DDBJ whole genome shotgun (WGS) entry which is preliminary data.</text>
</comment>
<gene>
    <name evidence="1" type="ORF">D5086_023525</name>
</gene>
<name>A0ACC4BBM1_POPAL</name>
<evidence type="ECO:0000313" key="2">
    <source>
        <dbReference type="Proteomes" id="UP000309997"/>
    </source>
</evidence>
<dbReference type="EMBL" id="RCHU02000012">
    <property type="protein sequence ID" value="KAL3575424.1"/>
    <property type="molecule type" value="Genomic_DNA"/>
</dbReference>
<sequence length="340" mass="38344">MLQKGLKLGADMMGNLRRSLPRMLCNLFLICRESLGTASSLQWSVARKPKGGIMRGLYQGLIQLQGTSGKVIGHVRPRGWHLPEAHILIDGEPATGCLVDFGLYFYHNYAAFRRTRGAGFGPFLYLPKMEHSREAKIWNFVFEKTKKIAGIERGSIRATVLILYELRDHSVGLIVEDGITSSAMPRHSRLTQIACYQTGRGLHAMGGMAAQIPIRDDTEANNVALEKAKERGQEVSFTGSMANWNWLGLSLQPHGRCCHRRNHRVQNWQWLKFRVELDGDGLRVKVNVDLFGKVVEEEMATIEREVGKEKFKTGMYREACRIFAGQRTAPALDDFLTLND</sequence>